<proteinExistence type="predicted"/>
<protein>
    <submittedName>
        <fullName evidence="3">Protein of uncharacterized function (DUF402)</fullName>
    </submittedName>
</protein>
<name>A0A448ZXR0_METSV</name>
<dbReference type="Gene3D" id="2.40.380.10">
    <property type="entry name" value="FomD-like"/>
    <property type="match status" value="1"/>
</dbReference>
<dbReference type="PANTHER" id="PTHR39159:SF1">
    <property type="entry name" value="UPF0374 PROTEIN YGAC"/>
    <property type="match status" value="1"/>
</dbReference>
<dbReference type="InterPro" id="IPR007295">
    <property type="entry name" value="DUF402"/>
</dbReference>
<dbReference type="GO" id="GO:0016787">
    <property type="term" value="F:hydrolase activity"/>
    <property type="evidence" value="ECO:0007669"/>
    <property type="project" value="UniProtKB-KW"/>
</dbReference>
<sequence length="231" mass="27626">MKIDDKYNGFKSFDELVSESKNLNQTNRTNFAFSQNNFDDRKETLQNRKHKKTLRHLFDIGSIISIQAFKYDGTLYRQYEGAKIIANLKDFVVLLLLKSKVAEQQINWIARDPILFFFAKNKFYNATVTLKENKHNYIYVNLSSPFYINNNVIQYIDFDIDVKSYIDEEFNVIDWQDFKESITKYHYSFQLIHRLYDELDYLFDQFKTKNGVFSTKLVNNIEKMLKEQGDI</sequence>
<reference evidence="3" key="1">
    <citation type="submission" date="2019-01" db="EMBL/GenBank/DDBJ databases">
        <authorList>
            <consortium name="Pathogen Informatics"/>
        </authorList>
    </citation>
    <scope>NUCLEOTIDE SEQUENCE [LARGE SCALE GENOMIC DNA]</scope>
    <source>
        <strain evidence="3">NCTC10113</strain>
    </source>
</reference>
<dbReference type="InterPro" id="IPR050212">
    <property type="entry name" value="Ntdp-like"/>
</dbReference>
<evidence type="ECO:0000259" key="2">
    <source>
        <dbReference type="Pfam" id="PF04167"/>
    </source>
</evidence>
<dbReference type="AlphaFoldDB" id="A0A448ZXR0"/>
<dbReference type="RefSeq" id="WP_084522400.1">
    <property type="nucleotide sequence ID" value="NZ_LR214938.2"/>
</dbReference>
<keyword evidence="3" id="KW-0614">Plasmid</keyword>
<evidence type="ECO:0000313" key="3">
    <source>
        <dbReference type="EMBL" id="VEU56050.1"/>
    </source>
</evidence>
<feature type="domain" description="DUF402" evidence="2">
    <location>
        <begin position="72"/>
        <end position="209"/>
    </location>
</feature>
<keyword evidence="1" id="KW-0378">Hydrolase</keyword>
<dbReference type="EMBL" id="LR214939">
    <property type="protein sequence ID" value="VEU56050.1"/>
    <property type="molecule type" value="Genomic_DNA"/>
</dbReference>
<evidence type="ECO:0000256" key="1">
    <source>
        <dbReference type="ARBA" id="ARBA00022801"/>
    </source>
</evidence>
<accession>A0A448ZXR0</accession>
<dbReference type="InterPro" id="IPR035930">
    <property type="entry name" value="FomD-like_sf"/>
</dbReference>
<dbReference type="PANTHER" id="PTHR39159">
    <property type="match status" value="1"/>
</dbReference>
<geneLocation type="plasmid" evidence="3">
    <name>2</name>
</geneLocation>
<gene>
    <name evidence="3" type="ORF">NCTC10113_00929</name>
</gene>
<dbReference type="SUPFAM" id="SSF159234">
    <property type="entry name" value="FomD-like"/>
    <property type="match status" value="1"/>
</dbReference>
<organism evidence="3">
    <name type="scientific">Metamycoplasma salivarium</name>
    <name type="common">Mycoplasma salivarium</name>
    <dbReference type="NCBI Taxonomy" id="2124"/>
    <lineage>
        <taxon>Bacteria</taxon>
        <taxon>Bacillati</taxon>
        <taxon>Mycoplasmatota</taxon>
        <taxon>Mycoplasmoidales</taxon>
        <taxon>Metamycoplasmataceae</taxon>
        <taxon>Metamycoplasma</taxon>
    </lineage>
</organism>
<dbReference type="Pfam" id="PF04167">
    <property type="entry name" value="DUF402"/>
    <property type="match status" value="1"/>
</dbReference>